<protein>
    <recommendedName>
        <fullName evidence="3">ubiquitinyl hydrolase 1</fullName>
        <ecNumber evidence="3">3.4.19.12</ecNumber>
    </recommendedName>
</protein>
<evidence type="ECO:0000256" key="7">
    <source>
        <dbReference type="ARBA" id="ARBA00022786"/>
    </source>
</evidence>
<evidence type="ECO:0000256" key="3">
    <source>
        <dbReference type="ARBA" id="ARBA00012759"/>
    </source>
</evidence>
<evidence type="ECO:0000256" key="6">
    <source>
        <dbReference type="ARBA" id="ARBA00022771"/>
    </source>
</evidence>
<evidence type="ECO:0000256" key="8">
    <source>
        <dbReference type="ARBA" id="ARBA00022801"/>
    </source>
</evidence>
<reference evidence="12 14" key="2">
    <citation type="submission" date="2018-11" db="EMBL/GenBank/DDBJ databases">
        <authorList>
            <consortium name="Pathogen Informatics"/>
        </authorList>
    </citation>
    <scope>NUCLEOTIDE SEQUENCE [LARGE SCALE GENOMIC DNA]</scope>
</reference>
<feature type="domain" description="OTU" evidence="11">
    <location>
        <begin position="174"/>
        <end position="355"/>
    </location>
</feature>
<dbReference type="Pfam" id="PF03943">
    <property type="entry name" value="TAP_C"/>
    <property type="match status" value="1"/>
</dbReference>
<dbReference type="PROSITE" id="PS50802">
    <property type="entry name" value="OTU"/>
    <property type="match status" value="1"/>
</dbReference>
<dbReference type="EC" id="3.4.19.12" evidence="3"/>
<comment type="similarity">
    <text evidence="2">Belongs to the peptidase C64 family.</text>
</comment>
<keyword evidence="5" id="KW-0479">Metal-binding</keyword>
<dbReference type="GO" id="GO:0070530">
    <property type="term" value="F:K63-linked polyubiquitin modification-dependent protein binding"/>
    <property type="evidence" value="ECO:0007669"/>
    <property type="project" value="TreeGrafter"/>
</dbReference>
<proteinExistence type="inferred from homology"/>
<dbReference type="SUPFAM" id="SSF46934">
    <property type="entry name" value="UBA-like"/>
    <property type="match status" value="1"/>
</dbReference>
<evidence type="ECO:0000313" key="15">
    <source>
        <dbReference type="WBParaSite" id="DME_0000698301-mRNA-1"/>
    </source>
</evidence>
<comment type="catalytic activity">
    <reaction evidence="1">
        <text>Thiol-dependent hydrolysis of ester, thioester, amide, peptide and isopeptide bonds formed by the C-terminal Gly of ubiquitin (a 76-residue protein attached to proteins as an intracellular targeting signal).</text>
        <dbReference type="EC" id="3.4.19.12"/>
    </reaction>
</comment>
<gene>
    <name evidence="12" type="ORF">DME_LOCUS9782</name>
</gene>
<dbReference type="GO" id="GO:0051028">
    <property type="term" value="P:mRNA transport"/>
    <property type="evidence" value="ECO:0007669"/>
    <property type="project" value="InterPro"/>
</dbReference>
<dbReference type="GO" id="GO:0005737">
    <property type="term" value="C:cytoplasm"/>
    <property type="evidence" value="ECO:0007669"/>
    <property type="project" value="TreeGrafter"/>
</dbReference>
<dbReference type="GO" id="GO:0004843">
    <property type="term" value="F:cysteine-type deubiquitinase activity"/>
    <property type="evidence" value="ECO:0007669"/>
    <property type="project" value="UniProtKB-EC"/>
</dbReference>
<keyword evidence="4" id="KW-0645">Protease</keyword>
<keyword evidence="14" id="KW-1185">Reference proteome</keyword>
<sequence>MLEIHLPTKKQLTLASFDVFQEVHRFFNWHFSDEEFLSFEMIDSSRKKKLIVEFIEETHTHNDFAVGYLQENDWNLEVALERFKNCKCIDESKSSTSSYSFDGCPEKTENGVMNNWNLEIVFRIPAYGFVLPNLSELPAEFRDFLEKDLIETSTLKRLERHLNWWYWNGSSQRLWPLSTTGDGNCLLHAASLGMWGIHDRQLILRSILHQMLTSGSRRHTLWRRWRWVESKINLQSGLVLNEDEWQHEWNNVLNMAATTPRSKANSENEVMEKCERNEQIYESLEAIHVFALAHILKRPIIVVSDTVLRNAAGEELAPIPFGGIYLPLECPASKCHRSPLVLCYDSAHFSAVVPMRNAFSSSVQPVIPITDKNRNLLPIHFSVDPGPDFTWWKDADDLKIASKIELSEADQLSLMCEYMDITKILIRKSSVRRSALSESPSHRRLTAPLNNGNEMKNYSSNILNEISQQLRKRFKFRSRKFDSLDDGLKTVTINDLHCNNLVLAARLYSHEHQYMEYMVENYLASARERFEQAKNTPSSVNRQRSRISSSFSTSSLSITCINNGCQQPASPTTNFLCNSCFDYQRHIMTSFGCNRPGYLRSLRSHTTESPSHTKQFVSVKSNTMPSFSISTCGTDDAVHLMEQDRKSSRISINTGESSLASSCCGQGGNGAVHTISMHFAERPSEYVTTRVSSKMSENGITHYFLSM</sequence>
<dbReference type="Pfam" id="PF02338">
    <property type="entry name" value="OTU"/>
    <property type="match status" value="1"/>
</dbReference>
<dbReference type="Proteomes" id="UP000038040">
    <property type="component" value="Unplaced"/>
</dbReference>
<dbReference type="InterPro" id="IPR009060">
    <property type="entry name" value="UBA-like_sf"/>
</dbReference>
<keyword evidence="6" id="KW-0863">Zinc-finger</keyword>
<name>A0A0N4UHF5_DRAME</name>
<keyword evidence="7" id="KW-0833">Ubl conjugation pathway</keyword>
<evidence type="ECO:0000259" key="11">
    <source>
        <dbReference type="PROSITE" id="PS50802"/>
    </source>
</evidence>
<dbReference type="InterPro" id="IPR051346">
    <property type="entry name" value="OTU_Deubiquitinase"/>
</dbReference>
<dbReference type="Proteomes" id="UP000274756">
    <property type="component" value="Unassembled WGS sequence"/>
</dbReference>
<evidence type="ECO:0000256" key="9">
    <source>
        <dbReference type="ARBA" id="ARBA00022807"/>
    </source>
</evidence>
<keyword evidence="10" id="KW-0862">Zinc</keyword>
<dbReference type="InterPro" id="IPR005637">
    <property type="entry name" value="TAP_C_dom"/>
</dbReference>
<dbReference type="PANTHER" id="PTHR13367">
    <property type="entry name" value="UBIQUITIN THIOESTERASE"/>
    <property type="match status" value="1"/>
</dbReference>
<dbReference type="GO" id="GO:0071947">
    <property type="term" value="P:protein deubiquitination involved in ubiquitin-dependent protein catabolic process"/>
    <property type="evidence" value="ECO:0007669"/>
    <property type="project" value="TreeGrafter"/>
</dbReference>
<dbReference type="PANTHER" id="PTHR13367:SF27">
    <property type="entry name" value="OTU DOMAIN-CONTAINING PROTEIN"/>
    <property type="match status" value="1"/>
</dbReference>
<dbReference type="AlphaFoldDB" id="A0A0N4UHF5"/>
<dbReference type="EMBL" id="UYYG01001191">
    <property type="protein sequence ID" value="VDN59809.1"/>
    <property type="molecule type" value="Genomic_DNA"/>
</dbReference>
<dbReference type="GO" id="GO:0035871">
    <property type="term" value="P:protein K11-linked deubiquitination"/>
    <property type="evidence" value="ECO:0007669"/>
    <property type="project" value="TreeGrafter"/>
</dbReference>
<dbReference type="GO" id="GO:0070536">
    <property type="term" value="P:protein K63-linked deubiquitination"/>
    <property type="evidence" value="ECO:0007669"/>
    <property type="project" value="TreeGrafter"/>
</dbReference>
<evidence type="ECO:0000256" key="4">
    <source>
        <dbReference type="ARBA" id="ARBA00022670"/>
    </source>
</evidence>
<dbReference type="InterPro" id="IPR003323">
    <property type="entry name" value="OTU_dom"/>
</dbReference>
<evidence type="ECO:0000256" key="10">
    <source>
        <dbReference type="ARBA" id="ARBA00022833"/>
    </source>
</evidence>
<dbReference type="GO" id="GO:0008270">
    <property type="term" value="F:zinc ion binding"/>
    <property type="evidence" value="ECO:0007669"/>
    <property type="project" value="UniProtKB-KW"/>
</dbReference>
<dbReference type="OrthoDB" id="10064699at2759"/>
<evidence type="ECO:0000256" key="1">
    <source>
        <dbReference type="ARBA" id="ARBA00000707"/>
    </source>
</evidence>
<dbReference type="GO" id="GO:0071108">
    <property type="term" value="P:protein K48-linked deubiquitination"/>
    <property type="evidence" value="ECO:0007669"/>
    <property type="project" value="TreeGrafter"/>
</dbReference>
<keyword evidence="8" id="KW-0378">Hydrolase</keyword>
<keyword evidence="9" id="KW-0788">Thiol protease</keyword>
<dbReference type="Gene3D" id="1.10.8.10">
    <property type="entry name" value="DNA helicase RuvA subunit, C-terminal domain"/>
    <property type="match status" value="1"/>
</dbReference>
<accession>A0A0N4UHF5</accession>
<dbReference type="STRING" id="318479.A0A0N4UHF5"/>
<dbReference type="WBParaSite" id="DME_0000698301-mRNA-1">
    <property type="protein sequence ID" value="DME_0000698301-mRNA-1"/>
    <property type="gene ID" value="DME_0000698301"/>
</dbReference>
<evidence type="ECO:0000313" key="13">
    <source>
        <dbReference type="Proteomes" id="UP000038040"/>
    </source>
</evidence>
<dbReference type="CDD" id="cd22768">
    <property type="entry name" value="OTU_OTUD7"/>
    <property type="match status" value="1"/>
</dbReference>
<organism evidence="13 15">
    <name type="scientific">Dracunculus medinensis</name>
    <name type="common">Guinea worm</name>
    <dbReference type="NCBI Taxonomy" id="318479"/>
    <lineage>
        <taxon>Eukaryota</taxon>
        <taxon>Metazoa</taxon>
        <taxon>Ecdysozoa</taxon>
        <taxon>Nematoda</taxon>
        <taxon>Chromadorea</taxon>
        <taxon>Rhabditida</taxon>
        <taxon>Spirurina</taxon>
        <taxon>Dracunculoidea</taxon>
        <taxon>Dracunculidae</taxon>
        <taxon>Dracunculus</taxon>
    </lineage>
</organism>
<evidence type="ECO:0000313" key="14">
    <source>
        <dbReference type="Proteomes" id="UP000274756"/>
    </source>
</evidence>
<evidence type="ECO:0000256" key="2">
    <source>
        <dbReference type="ARBA" id="ARBA00005865"/>
    </source>
</evidence>
<evidence type="ECO:0000313" key="12">
    <source>
        <dbReference type="EMBL" id="VDN59809.1"/>
    </source>
</evidence>
<evidence type="ECO:0000256" key="5">
    <source>
        <dbReference type="ARBA" id="ARBA00022723"/>
    </source>
</evidence>
<reference evidence="15" key="1">
    <citation type="submission" date="2016-04" db="UniProtKB">
        <authorList>
            <consortium name="WormBaseParasite"/>
        </authorList>
    </citation>
    <scope>IDENTIFICATION</scope>
</reference>
<dbReference type="GO" id="GO:0005634">
    <property type="term" value="C:nucleus"/>
    <property type="evidence" value="ECO:0007669"/>
    <property type="project" value="InterPro"/>
</dbReference>